<evidence type="ECO:0000256" key="1">
    <source>
        <dbReference type="SAM" id="MobiDB-lite"/>
    </source>
</evidence>
<organism evidence="2 3">
    <name type="scientific">Chlorella sorokiniana</name>
    <name type="common">Freshwater green alga</name>
    <dbReference type="NCBI Taxonomy" id="3076"/>
    <lineage>
        <taxon>Eukaryota</taxon>
        <taxon>Viridiplantae</taxon>
        <taxon>Chlorophyta</taxon>
        <taxon>core chlorophytes</taxon>
        <taxon>Trebouxiophyceae</taxon>
        <taxon>Chlorellales</taxon>
        <taxon>Chlorellaceae</taxon>
        <taxon>Chlorella clade</taxon>
        <taxon>Chlorella</taxon>
    </lineage>
</organism>
<evidence type="ECO:0000313" key="2">
    <source>
        <dbReference type="EMBL" id="PRW45192.1"/>
    </source>
</evidence>
<sequence length="132" mass="14558">MIASLQPRRLYTLQRQEAQLAEAEEHLLREERRLFQQEWLVDQQEAALEAERARLQAQLGLEPGPELPRQAVGQWEGQPHAPPAGAGRQHPHGLPFLPPVWEDIDAPGGLEQAGMLRGEGRGGSSSSGSSLF</sequence>
<protein>
    <submittedName>
        <fullName evidence="2">Ribonuclease Y</fullName>
    </submittedName>
</protein>
<keyword evidence="3" id="KW-1185">Reference proteome</keyword>
<name>A0A2P6TLN0_CHLSO</name>
<reference evidence="2 3" key="1">
    <citation type="journal article" date="2018" name="Plant J.">
        <title>Genome sequences of Chlorella sorokiniana UTEX 1602 and Micractinium conductrix SAG 241.80: implications to maltose excretion by a green alga.</title>
        <authorList>
            <person name="Arriola M.B."/>
            <person name="Velmurugan N."/>
            <person name="Zhang Y."/>
            <person name="Plunkett M.H."/>
            <person name="Hondzo H."/>
            <person name="Barney B.M."/>
        </authorList>
    </citation>
    <scope>NUCLEOTIDE SEQUENCE [LARGE SCALE GENOMIC DNA]</scope>
    <source>
        <strain evidence="3">UTEX 1602</strain>
    </source>
</reference>
<gene>
    <name evidence="2" type="ORF">C2E21_6405</name>
</gene>
<evidence type="ECO:0000313" key="3">
    <source>
        <dbReference type="Proteomes" id="UP000239899"/>
    </source>
</evidence>
<dbReference type="EMBL" id="LHPG02000012">
    <property type="protein sequence ID" value="PRW45192.1"/>
    <property type="molecule type" value="Genomic_DNA"/>
</dbReference>
<dbReference type="Proteomes" id="UP000239899">
    <property type="component" value="Unassembled WGS sequence"/>
</dbReference>
<dbReference type="AlphaFoldDB" id="A0A2P6TLN0"/>
<proteinExistence type="predicted"/>
<feature type="region of interest" description="Disordered" evidence="1">
    <location>
        <begin position="61"/>
        <end position="132"/>
    </location>
</feature>
<comment type="caution">
    <text evidence="2">The sequence shown here is derived from an EMBL/GenBank/DDBJ whole genome shotgun (WGS) entry which is preliminary data.</text>
</comment>
<accession>A0A2P6TLN0</accession>